<evidence type="ECO:0000256" key="9">
    <source>
        <dbReference type="SAM" id="MobiDB-lite"/>
    </source>
</evidence>
<dbReference type="SUPFAM" id="SSF58038">
    <property type="entry name" value="SNARE fusion complex"/>
    <property type="match status" value="1"/>
</dbReference>
<dbReference type="PROSITE" id="PS50192">
    <property type="entry name" value="T_SNARE"/>
    <property type="match status" value="1"/>
</dbReference>
<protein>
    <submittedName>
        <fullName evidence="12">Protein transport protein Bet1p</fullName>
    </submittedName>
</protein>
<keyword evidence="2" id="KW-0813">Transport</keyword>
<dbReference type="Proteomes" id="UP001497600">
    <property type="component" value="Chromosome E"/>
</dbReference>
<evidence type="ECO:0000256" key="8">
    <source>
        <dbReference type="ARBA" id="ARBA00046280"/>
    </source>
</evidence>
<accession>A0ABP0EE25</accession>
<evidence type="ECO:0000259" key="11">
    <source>
        <dbReference type="PROSITE" id="PS50192"/>
    </source>
</evidence>
<evidence type="ECO:0000313" key="13">
    <source>
        <dbReference type="Proteomes" id="UP001497600"/>
    </source>
</evidence>
<organism evidence="12 13">
    <name type="scientific">[Candida] anglica</name>
    <dbReference type="NCBI Taxonomy" id="148631"/>
    <lineage>
        <taxon>Eukaryota</taxon>
        <taxon>Fungi</taxon>
        <taxon>Dikarya</taxon>
        <taxon>Ascomycota</taxon>
        <taxon>Saccharomycotina</taxon>
        <taxon>Pichiomycetes</taxon>
        <taxon>Debaryomycetaceae</taxon>
        <taxon>Kurtzmaniella</taxon>
    </lineage>
</organism>
<evidence type="ECO:0000256" key="4">
    <source>
        <dbReference type="ARBA" id="ARBA00022927"/>
    </source>
</evidence>
<sequence>MSGSRYSNGGGAHQRDLRTQLFAPPPQRGHSQTPPSRTASPYDKAPPPPNAKYNESYLSSLESQNNDELDSMSSKVRLLKDLGVKMGGEINKSMKLNDEITNSMEKGKVTLKKTWGKMIIMSERAGITWRMWLTVFAMVGLWFFWVWLF</sequence>
<evidence type="ECO:0000256" key="7">
    <source>
        <dbReference type="ARBA" id="ARBA00023136"/>
    </source>
</evidence>
<dbReference type="InterPro" id="IPR000727">
    <property type="entry name" value="T_SNARE_dom"/>
</dbReference>
<dbReference type="EMBL" id="OZ004257">
    <property type="protein sequence ID" value="CAK7907957.1"/>
    <property type="molecule type" value="Genomic_DNA"/>
</dbReference>
<dbReference type="Gene3D" id="1.20.5.110">
    <property type="match status" value="1"/>
</dbReference>
<evidence type="ECO:0000256" key="2">
    <source>
        <dbReference type="ARBA" id="ARBA00022448"/>
    </source>
</evidence>
<feature type="domain" description="T-SNARE coiled-coil homology" evidence="11">
    <location>
        <begin position="59"/>
        <end position="121"/>
    </location>
</feature>
<dbReference type="CDD" id="cd15853">
    <property type="entry name" value="SNARE_Bet1"/>
    <property type="match status" value="1"/>
</dbReference>
<evidence type="ECO:0000256" key="1">
    <source>
        <dbReference type="ARBA" id="ARBA00004394"/>
    </source>
</evidence>
<evidence type="ECO:0000256" key="3">
    <source>
        <dbReference type="ARBA" id="ARBA00022692"/>
    </source>
</evidence>
<reference evidence="12 13" key="1">
    <citation type="submission" date="2024-01" db="EMBL/GenBank/DDBJ databases">
        <authorList>
            <consortium name="Genoscope - CEA"/>
            <person name="William W."/>
        </authorList>
    </citation>
    <scope>NUCLEOTIDE SEQUENCE [LARGE SCALE GENOMIC DNA]</scope>
    <source>
        <strain evidence="12 13">29B2s-10</strain>
    </source>
</reference>
<gene>
    <name evidence="12" type="primary">BET1</name>
    <name evidence="12" type="ORF">CAAN4_E07844</name>
</gene>
<dbReference type="InterPro" id="IPR039899">
    <property type="entry name" value="BET1_SNARE"/>
</dbReference>
<feature type="transmembrane region" description="Helical" evidence="10">
    <location>
        <begin position="127"/>
        <end position="148"/>
    </location>
</feature>
<proteinExistence type="predicted"/>
<keyword evidence="6" id="KW-0333">Golgi apparatus</keyword>
<keyword evidence="5 10" id="KW-1133">Transmembrane helix</keyword>
<comment type="subcellular location">
    <subcellularLocation>
        <location evidence="8">Endomembrane system</location>
        <topology evidence="8">Single-pass type IV membrane protein</topology>
    </subcellularLocation>
    <subcellularLocation>
        <location evidence="1">Golgi apparatus membrane</location>
    </subcellularLocation>
</comment>
<keyword evidence="7 10" id="KW-0472">Membrane</keyword>
<evidence type="ECO:0000256" key="6">
    <source>
        <dbReference type="ARBA" id="ARBA00023034"/>
    </source>
</evidence>
<evidence type="ECO:0000256" key="5">
    <source>
        <dbReference type="ARBA" id="ARBA00022989"/>
    </source>
</evidence>
<dbReference type="PANTHER" id="PTHR12791">
    <property type="entry name" value="GOLGI SNARE BET1-RELATED"/>
    <property type="match status" value="1"/>
</dbReference>
<evidence type="ECO:0000313" key="12">
    <source>
        <dbReference type="EMBL" id="CAK7907957.1"/>
    </source>
</evidence>
<feature type="compositionally biased region" description="Polar residues" evidence="9">
    <location>
        <begin position="29"/>
        <end position="39"/>
    </location>
</feature>
<feature type="region of interest" description="Disordered" evidence="9">
    <location>
        <begin position="1"/>
        <end position="69"/>
    </location>
</feature>
<name>A0ABP0EE25_9ASCO</name>
<keyword evidence="13" id="KW-1185">Reference proteome</keyword>
<keyword evidence="3 10" id="KW-0812">Transmembrane</keyword>
<evidence type="ECO:0000256" key="10">
    <source>
        <dbReference type="SAM" id="Phobius"/>
    </source>
</evidence>
<keyword evidence="4" id="KW-0653">Protein transport</keyword>